<protein>
    <recommendedName>
        <fullName evidence="3">DUF2993 domain-containing protein</fullName>
    </recommendedName>
</protein>
<dbReference type="OrthoDB" id="3579012at2"/>
<proteinExistence type="predicted"/>
<evidence type="ECO:0000313" key="1">
    <source>
        <dbReference type="EMBL" id="PXX11056.1"/>
    </source>
</evidence>
<name>A0A318HT45_9MYCO</name>
<dbReference type="EMBL" id="QJJU01000003">
    <property type="protein sequence ID" value="PXX11056.1"/>
    <property type="molecule type" value="Genomic_DNA"/>
</dbReference>
<reference evidence="1 2" key="2">
    <citation type="submission" date="2018-06" db="EMBL/GenBank/DDBJ databases">
        <title>Sequencing of bacterial isolates from soil warming experiment in Harvard Forest, Massachusetts, USA.</title>
        <authorList>
            <person name="Deangelis K.PhD."/>
        </authorList>
    </citation>
    <scope>NUCLEOTIDE SEQUENCE [LARGE SCALE GENOMIC DNA]</scope>
    <source>
        <strain evidence="1 2">GAS496</strain>
    </source>
</reference>
<dbReference type="RefSeq" id="WP_110315436.1">
    <property type="nucleotide sequence ID" value="NZ_QJJU01000003.1"/>
</dbReference>
<evidence type="ECO:0000313" key="2">
    <source>
        <dbReference type="Proteomes" id="UP000247781"/>
    </source>
</evidence>
<gene>
    <name evidence="1" type="ORF">C8E89_103143</name>
</gene>
<organism evidence="1 2">
    <name type="scientific">Mycolicibacterium moriokaense</name>
    <dbReference type="NCBI Taxonomy" id="39691"/>
    <lineage>
        <taxon>Bacteria</taxon>
        <taxon>Bacillati</taxon>
        <taxon>Actinomycetota</taxon>
        <taxon>Actinomycetes</taxon>
        <taxon>Mycobacteriales</taxon>
        <taxon>Mycobacteriaceae</taxon>
        <taxon>Mycolicibacterium</taxon>
    </lineage>
</organism>
<comment type="caution">
    <text evidence="1">The sequence shown here is derived from an EMBL/GenBank/DDBJ whole genome shotgun (WGS) entry which is preliminary data.</text>
</comment>
<dbReference type="Proteomes" id="UP000247781">
    <property type="component" value="Unassembled WGS sequence"/>
</dbReference>
<dbReference type="AlphaFoldDB" id="A0A318HT45"/>
<keyword evidence="2" id="KW-1185">Reference proteome</keyword>
<reference evidence="2" key="1">
    <citation type="submission" date="2018-05" db="EMBL/GenBank/DDBJ databases">
        <authorList>
            <person name="Deangelis K."/>
            <person name="Huntemann M."/>
            <person name="Clum A."/>
            <person name="Pillay M."/>
            <person name="Palaniappan K."/>
            <person name="Varghese N."/>
            <person name="Mikhailova N."/>
            <person name="Stamatis D."/>
            <person name="Reddy T."/>
            <person name="Daum C."/>
            <person name="Shapiro N."/>
            <person name="Ivanova N."/>
            <person name="Kyrpides N."/>
            <person name="Woyke T."/>
        </authorList>
    </citation>
    <scope>NUCLEOTIDE SEQUENCE [LARGE SCALE GENOMIC DNA]</scope>
    <source>
        <strain evidence="2">GAS496</strain>
    </source>
</reference>
<evidence type="ECO:0008006" key="3">
    <source>
        <dbReference type="Google" id="ProtNLM"/>
    </source>
</evidence>
<accession>A0A318HT45</accession>
<sequence length="272" mass="30249">MTRPRPQRRFDPFRPIDMLTSLWSSAAVAPVSTGAAAAYRTLFVTVRRLVVGRRLAVRLDDGDLTLTVTEFDSRLDVRGLSVGQLNDVRLAARDICWNESRFDRATAMMHNVHMKPTSPPMLVAAPVELTLEVPAPVLDDLFQWAAPRLSGEVGADGIARLRLASRPLLGHIEVDARLDCSTLWLRPVGLVIRQSRWRLPARTPAYPVHLPELPHGLLLTGITFAPDVVCLSGTVPEWRMDVPRKRLEDIINQLSVVGVPLNLTRLGLGRIF</sequence>